<reference evidence="2" key="2">
    <citation type="submission" date="2025-08" db="UniProtKB">
        <authorList>
            <consortium name="Ensembl"/>
        </authorList>
    </citation>
    <scope>IDENTIFICATION</scope>
</reference>
<evidence type="ECO:0000256" key="1">
    <source>
        <dbReference type="SAM" id="MobiDB-lite"/>
    </source>
</evidence>
<feature type="compositionally biased region" description="Polar residues" evidence="1">
    <location>
        <begin position="1"/>
        <end position="10"/>
    </location>
</feature>
<proteinExistence type="predicted"/>
<feature type="compositionally biased region" description="Basic and acidic residues" evidence="1">
    <location>
        <begin position="43"/>
        <end position="61"/>
    </location>
</feature>
<accession>A0A8C8UJG5</accession>
<name>A0A8C8UJG5_PERMB</name>
<reference evidence="2 3" key="1">
    <citation type="submission" date="2018-10" db="EMBL/GenBank/DDBJ databases">
        <title>Improved assembly of the deer mouse Peromyscus maniculatus genome.</title>
        <authorList>
            <person name="Lassance J.-M."/>
            <person name="Hoekstra H.E."/>
        </authorList>
    </citation>
    <scope>NUCLEOTIDE SEQUENCE [LARGE SCALE GENOMIC DNA]</scope>
</reference>
<reference evidence="2" key="3">
    <citation type="submission" date="2025-09" db="UniProtKB">
        <authorList>
            <consortium name="Ensembl"/>
        </authorList>
    </citation>
    <scope>IDENTIFICATION</scope>
</reference>
<feature type="region of interest" description="Disordered" evidence="1">
    <location>
        <begin position="1"/>
        <end position="61"/>
    </location>
</feature>
<evidence type="ECO:0000313" key="3">
    <source>
        <dbReference type="Proteomes" id="UP000694547"/>
    </source>
</evidence>
<protein>
    <submittedName>
        <fullName evidence="2">Uncharacterized protein</fullName>
    </submittedName>
</protein>
<dbReference type="Ensembl" id="ENSPEMT00000038457.1">
    <property type="protein sequence ID" value="ENSPEMP00000032540.1"/>
    <property type="gene ID" value="ENSPEMG00000028394.1"/>
</dbReference>
<organism evidence="2 3">
    <name type="scientific">Peromyscus maniculatus bairdii</name>
    <name type="common">Prairie deer mouse</name>
    <dbReference type="NCBI Taxonomy" id="230844"/>
    <lineage>
        <taxon>Eukaryota</taxon>
        <taxon>Metazoa</taxon>
        <taxon>Chordata</taxon>
        <taxon>Craniata</taxon>
        <taxon>Vertebrata</taxon>
        <taxon>Euteleostomi</taxon>
        <taxon>Mammalia</taxon>
        <taxon>Eutheria</taxon>
        <taxon>Euarchontoglires</taxon>
        <taxon>Glires</taxon>
        <taxon>Rodentia</taxon>
        <taxon>Myomorpha</taxon>
        <taxon>Muroidea</taxon>
        <taxon>Cricetidae</taxon>
        <taxon>Neotominae</taxon>
        <taxon>Peromyscus</taxon>
    </lineage>
</organism>
<feature type="compositionally biased region" description="Basic and acidic residues" evidence="1">
    <location>
        <begin position="11"/>
        <end position="25"/>
    </location>
</feature>
<sequence length="172" mass="19193">LTNNITTSPSHKGDCRSSRSHEGGRRSSPSSQGVPRHSKSTKSKLEKAPSDKAEVYTSNSEHEGCKQCSLRGYPSYEENLRHSTFLQGTSSHLLLLLPPQDPDIPLILKKPSKLPLQSKKASTHLQMLTVPMGVSHLLHHPKVMMSNTLILPRKTLDMLFLSKRDRKLPLMP</sequence>
<dbReference type="AlphaFoldDB" id="A0A8C8UJG5"/>
<keyword evidence="3" id="KW-1185">Reference proteome</keyword>
<dbReference type="Proteomes" id="UP000694547">
    <property type="component" value="Chromosome X"/>
</dbReference>
<evidence type="ECO:0000313" key="2">
    <source>
        <dbReference type="Ensembl" id="ENSPEMP00000032540.1"/>
    </source>
</evidence>
<dbReference type="GeneTree" id="ENSGT01150000289522"/>